<gene>
    <name evidence="2" type="ORF">HJA_04051</name>
</gene>
<comment type="caution">
    <text evidence="2">The sequence shown here is derived from an EMBL/GenBank/DDBJ whole genome shotgun (WGS) entry which is preliminary data.</text>
</comment>
<evidence type="ECO:0000256" key="1">
    <source>
        <dbReference type="ARBA" id="ARBA00023125"/>
    </source>
</evidence>
<dbReference type="PROSITE" id="PS51197">
    <property type="entry name" value="HTH_RRF2_2"/>
    <property type="match status" value="1"/>
</dbReference>
<dbReference type="Proteomes" id="UP000024816">
    <property type="component" value="Unassembled WGS sequence"/>
</dbReference>
<dbReference type="PANTHER" id="PTHR33221:SF4">
    <property type="entry name" value="HTH-TYPE TRANSCRIPTIONAL REPRESSOR NSRR"/>
    <property type="match status" value="1"/>
</dbReference>
<dbReference type="GO" id="GO:0003700">
    <property type="term" value="F:DNA-binding transcription factor activity"/>
    <property type="evidence" value="ECO:0007669"/>
    <property type="project" value="TreeGrafter"/>
</dbReference>
<keyword evidence="1" id="KW-0238">DNA-binding</keyword>
<dbReference type="NCBIfam" id="TIGR00738">
    <property type="entry name" value="rrf2_super"/>
    <property type="match status" value="1"/>
</dbReference>
<protein>
    <submittedName>
        <fullName evidence="2">Putative transcriptional regulator</fullName>
    </submittedName>
</protein>
<evidence type="ECO:0000313" key="3">
    <source>
        <dbReference type="Proteomes" id="UP000024816"/>
    </source>
</evidence>
<dbReference type="PANTHER" id="PTHR33221">
    <property type="entry name" value="WINGED HELIX-TURN-HELIX TRANSCRIPTIONAL REGULATOR, RRF2 FAMILY"/>
    <property type="match status" value="1"/>
</dbReference>
<keyword evidence="3" id="KW-1185">Reference proteome</keyword>
<evidence type="ECO:0000313" key="2">
    <source>
        <dbReference type="EMBL" id="KCZ90371.1"/>
    </source>
</evidence>
<dbReference type="GO" id="GO:0003677">
    <property type="term" value="F:DNA binding"/>
    <property type="evidence" value="ECO:0007669"/>
    <property type="project" value="UniProtKB-KW"/>
</dbReference>
<dbReference type="PATRIC" id="fig|1280952.3.peg.799"/>
<dbReference type="InterPro" id="IPR036390">
    <property type="entry name" value="WH_DNA-bd_sf"/>
</dbReference>
<dbReference type="EMBL" id="ARYJ01000002">
    <property type="protein sequence ID" value="KCZ90371.1"/>
    <property type="molecule type" value="Genomic_DNA"/>
</dbReference>
<dbReference type="STRING" id="1280952.HJA_04051"/>
<dbReference type="InterPro" id="IPR036388">
    <property type="entry name" value="WH-like_DNA-bd_sf"/>
</dbReference>
<organism evidence="2 3">
    <name type="scientific">Hyphomonas jannaschiana VP2</name>
    <dbReference type="NCBI Taxonomy" id="1280952"/>
    <lineage>
        <taxon>Bacteria</taxon>
        <taxon>Pseudomonadati</taxon>
        <taxon>Pseudomonadota</taxon>
        <taxon>Alphaproteobacteria</taxon>
        <taxon>Hyphomonadales</taxon>
        <taxon>Hyphomonadaceae</taxon>
        <taxon>Hyphomonas</taxon>
    </lineage>
</organism>
<accession>A0A059FIK7</accession>
<dbReference type="AlphaFoldDB" id="A0A059FIK7"/>
<dbReference type="InterPro" id="IPR000944">
    <property type="entry name" value="Tscrpt_reg_Rrf2"/>
</dbReference>
<sequence length="144" mass="16092">MRGFMRLTSFTDYGLRMLMKMASTPGQALSTAEFAEEFQLSRHHLTKIMQKLAREGIVETRRGIGGGAVLAKAPAKIRLGELIALLEEGQPLVECFDQEGNHCTLDGRCKLKKQLRHAEQVFLRDLNRTTLADIALPSPTTPRK</sequence>
<proteinExistence type="predicted"/>
<dbReference type="eggNOG" id="COG1959">
    <property type="taxonomic scope" value="Bacteria"/>
</dbReference>
<dbReference type="Pfam" id="PF02082">
    <property type="entry name" value="Rrf2"/>
    <property type="match status" value="1"/>
</dbReference>
<name>A0A059FIK7_9PROT</name>
<dbReference type="SUPFAM" id="SSF46785">
    <property type="entry name" value="Winged helix' DNA-binding domain"/>
    <property type="match status" value="1"/>
</dbReference>
<dbReference type="Gene3D" id="1.10.10.10">
    <property type="entry name" value="Winged helix-like DNA-binding domain superfamily/Winged helix DNA-binding domain"/>
    <property type="match status" value="1"/>
</dbReference>
<reference evidence="2 3" key="1">
    <citation type="journal article" date="2014" name="Antonie Van Leeuwenhoek">
        <title>Hyphomonas beringensis sp. nov. and Hyphomonas chukchiensis sp. nov., isolated from surface seawater of the Bering Sea and Chukchi Sea.</title>
        <authorList>
            <person name="Li C."/>
            <person name="Lai Q."/>
            <person name="Li G."/>
            <person name="Dong C."/>
            <person name="Wang J."/>
            <person name="Liao Y."/>
            <person name="Shao Z."/>
        </authorList>
    </citation>
    <scope>NUCLEOTIDE SEQUENCE [LARGE SCALE GENOMIC DNA]</scope>
    <source>
        <strain evidence="2 3">VP2</strain>
    </source>
</reference>
<dbReference type="GO" id="GO:0005829">
    <property type="term" value="C:cytosol"/>
    <property type="evidence" value="ECO:0007669"/>
    <property type="project" value="TreeGrafter"/>
</dbReference>